<reference evidence="1" key="1">
    <citation type="submission" date="2021-06" db="EMBL/GenBank/DDBJ databases">
        <authorList>
            <person name="Kallberg Y."/>
            <person name="Tangrot J."/>
            <person name="Rosling A."/>
        </authorList>
    </citation>
    <scope>NUCLEOTIDE SEQUENCE</scope>
    <source>
        <strain evidence="1">IA702</strain>
    </source>
</reference>
<dbReference type="SUPFAM" id="SSF81901">
    <property type="entry name" value="HCP-like"/>
    <property type="match status" value="1"/>
</dbReference>
<sequence length="94" mass="10556">DDEYSLDLHCLGDTFLFNIGVGQNNTKAFSVAWNLRYNHVMAIHNLASNGEGIQKNEQTAFLLLQVAARRSKNAETCHLLGTFYKRGYGVDADY</sequence>
<dbReference type="EMBL" id="CAJVPJ010007820">
    <property type="protein sequence ID" value="CAG8677744.1"/>
    <property type="molecule type" value="Genomic_DNA"/>
</dbReference>
<accession>A0A9N9EFL1</accession>
<dbReference type="Proteomes" id="UP000789572">
    <property type="component" value="Unassembled WGS sequence"/>
</dbReference>
<proteinExistence type="predicted"/>
<evidence type="ECO:0000313" key="2">
    <source>
        <dbReference type="Proteomes" id="UP000789572"/>
    </source>
</evidence>
<keyword evidence="2" id="KW-1185">Reference proteome</keyword>
<protein>
    <submittedName>
        <fullName evidence="1">1735_t:CDS:1</fullName>
    </submittedName>
</protein>
<dbReference type="Gene3D" id="1.25.40.10">
    <property type="entry name" value="Tetratricopeptide repeat domain"/>
    <property type="match status" value="1"/>
</dbReference>
<dbReference type="InterPro" id="IPR011990">
    <property type="entry name" value="TPR-like_helical_dom_sf"/>
</dbReference>
<feature type="non-terminal residue" evidence="1">
    <location>
        <position position="94"/>
    </location>
</feature>
<evidence type="ECO:0000313" key="1">
    <source>
        <dbReference type="EMBL" id="CAG8677744.1"/>
    </source>
</evidence>
<comment type="caution">
    <text evidence="1">The sequence shown here is derived from an EMBL/GenBank/DDBJ whole genome shotgun (WGS) entry which is preliminary data.</text>
</comment>
<name>A0A9N9EFL1_9GLOM</name>
<dbReference type="AlphaFoldDB" id="A0A9N9EFL1"/>
<gene>
    <name evidence="1" type="ORF">POCULU_LOCUS11323</name>
</gene>
<organism evidence="1 2">
    <name type="scientific">Paraglomus occultum</name>
    <dbReference type="NCBI Taxonomy" id="144539"/>
    <lineage>
        <taxon>Eukaryota</taxon>
        <taxon>Fungi</taxon>
        <taxon>Fungi incertae sedis</taxon>
        <taxon>Mucoromycota</taxon>
        <taxon>Glomeromycotina</taxon>
        <taxon>Glomeromycetes</taxon>
        <taxon>Paraglomerales</taxon>
        <taxon>Paraglomeraceae</taxon>
        <taxon>Paraglomus</taxon>
    </lineage>
</organism>
<feature type="non-terminal residue" evidence="1">
    <location>
        <position position="1"/>
    </location>
</feature>